<dbReference type="OrthoDB" id="7676067at2759"/>
<dbReference type="SUPFAM" id="SSF117281">
    <property type="entry name" value="Kelch motif"/>
    <property type="match status" value="2"/>
</dbReference>
<sequence length="344" mass="39152">MAESSVGFPLLKVHTISARKPLANEDVNIPSERSGHRIVATDNCIYAIGGYNPDYTELFDEVWCFNVATRTWTKLNTKGSQPKQVASHSMCLYGDNIVTFGGSGLPFGLNSSNDVHLLNLKDGQWQRIHCEALDNNANNLPSKRYGHTMHIINHHLYICGGTQGIDYMLDLYRLDLKTKSWEHIACRNPPEERYRHETVCDGKKMYMFGGGAANSVFDLIKIPVLDLKTFCWSYIQSVHDDAKGYPLSRKYHGCIHYKDDVYISGGMHPTAILKDIWKFSLKTHKWTYLGDMPEKLYFHGSAVSPGGSMYLFGGVKEDDNRTNILFQMRLEFFFLSLSPFIDRI</sequence>
<gene>
    <name evidence="5" type="ORF">SPHA_39469</name>
</gene>
<dbReference type="Pfam" id="PF01344">
    <property type="entry name" value="Kelch_1"/>
    <property type="match status" value="1"/>
</dbReference>
<keyword evidence="2" id="KW-0677">Repeat</keyword>
<protein>
    <recommendedName>
        <fullName evidence="4">Kelch domain-containing protein 10</fullName>
    </recommendedName>
</protein>
<dbReference type="GO" id="GO:0032874">
    <property type="term" value="P:positive regulation of stress-activated MAPK cascade"/>
    <property type="evidence" value="ECO:0007669"/>
    <property type="project" value="TreeGrafter"/>
</dbReference>
<evidence type="ECO:0000256" key="1">
    <source>
        <dbReference type="ARBA" id="ARBA00022441"/>
    </source>
</evidence>
<evidence type="ECO:0000313" key="5">
    <source>
        <dbReference type="EMBL" id="CAE1275447.1"/>
    </source>
</evidence>
<proteinExistence type="inferred from homology"/>
<comment type="caution">
    <text evidence="5">The sequence shown here is derived from an EMBL/GenBank/DDBJ whole genome shotgun (WGS) entry which is preliminary data.</text>
</comment>
<evidence type="ECO:0000313" key="6">
    <source>
        <dbReference type="Proteomes" id="UP000597762"/>
    </source>
</evidence>
<dbReference type="Gene3D" id="2.120.10.80">
    <property type="entry name" value="Kelch-type beta propeller"/>
    <property type="match status" value="2"/>
</dbReference>
<keyword evidence="1" id="KW-0880">Kelch repeat</keyword>
<comment type="similarity">
    <text evidence="3">Belongs to the KLHDC10 family.</text>
</comment>
<dbReference type="PANTHER" id="PTHR46428:SF1">
    <property type="entry name" value="KELCH DOMAIN-CONTAINING PROTEIN 10"/>
    <property type="match status" value="1"/>
</dbReference>
<dbReference type="SMART" id="SM00612">
    <property type="entry name" value="Kelch"/>
    <property type="match status" value="3"/>
</dbReference>
<name>A0A812CHV1_ACAPH</name>
<dbReference type="InterPro" id="IPR052125">
    <property type="entry name" value="KLHDC10"/>
</dbReference>
<reference evidence="5" key="1">
    <citation type="submission" date="2021-01" db="EMBL/GenBank/DDBJ databases">
        <authorList>
            <person name="Li R."/>
            <person name="Bekaert M."/>
        </authorList>
    </citation>
    <scope>NUCLEOTIDE SEQUENCE</scope>
    <source>
        <strain evidence="5">Farmed</strain>
    </source>
</reference>
<dbReference type="InterPro" id="IPR015915">
    <property type="entry name" value="Kelch-typ_b-propeller"/>
</dbReference>
<organism evidence="5 6">
    <name type="scientific">Acanthosepion pharaonis</name>
    <name type="common">Pharaoh cuttlefish</name>
    <name type="synonym">Sepia pharaonis</name>
    <dbReference type="NCBI Taxonomy" id="158019"/>
    <lineage>
        <taxon>Eukaryota</taxon>
        <taxon>Metazoa</taxon>
        <taxon>Spiralia</taxon>
        <taxon>Lophotrochozoa</taxon>
        <taxon>Mollusca</taxon>
        <taxon>Cephalopoda</taxon>
        <taxon>Coleoidea</taxon>
        <taxon>Decapodiformes</taxon>
        <taxon>Sepiida</taxon>
        <taxon>Sepiina</taxon>
        <taxon>Sepiidae</taxon>
        <taxon>Acanthosepion</taxon>
    </lineage>
</organism>
<dbReference type="EMBL" id="CAHIKZ030001835">
    <property type="protein sequence ID" value="CAE1275447.1"/>
    <property type="molecule type" value="Genomic_DNA"/>
</dbReference>
<dbReference type="AlphaFoldDB" id="A0A812CHV1"/>
<keyword evidence="6" id="KW-1185">Reference proteome</keyword>
<dbReference type="InterPro" id="IPR006652">
    <property type="entry name" value="Kelch_1"/>
</dbReference>
<dbReference type="Pfam" id="PF24681">
    <property type="entry name" value="Kelch_KLHDC2_KLHL20_DRC7"/>
    <property type="match status" value="1"/>
</dbReference>
<dbReference type="Proteomes" id="UP000597762">
    <property type="component" value="Unassembled WGS sequence"/>
</dbReference>
<evidence type="ECO:0000256" key="4">
    <source>
        <dbReference type="ARBA" id="ARBA00041041"/>
    </source>
</evidence>
<dbReference type="PANTHER" id="PTHR46428">
    <property type="entry name" value="KELCH DOMAIN-CONTAINING PROTEIN 10"/>
    <property type="match status" value="1"/>
</dbReference>
<evidence type="ECO:0000256" key="2">
    <source>
        <dbReference type="ARBA" id="ARBA00022737"/>
    </source>
</evidence>
<accession>A0A812CHV1</accession>
<evidence type="ECO:0000256" key="3">
    <source>
        <dbReference type="ARBA" id="ARBA00038487"/>
    </source>
</evidence>